<reference evidence="1" key="2">
    <citation type="submission" date="2025-03" db="EMBL/GenBank/DDBJ databases">
        <authorList>
            <consortium name="ELIXIR-Norway"/>
            <consortium name="Elixir Norway"/>
        </authorList>
    </citation>
    <scope>NUCLEOTIDE SEQUENCE</scope>
</reference>
<dbReference type="EMBL" id="OX596086">
    <property type="protein sequence ID" value="CAM9940444.1"/>
    <property type="molecule type" value="Genomic_DNA"/>
</dbReference>
<dbReference type="Proteomes" id="UP001162501">
    <property type="component" value="Chromosome 2"/>
</dbReference>
<gene>
    <name evidence="1" type="ORF">MRATA1EN22A_LOCUS9675</name>
</gene>
<organism evidence="1 2">
    <name type="scientific">Rangifer tarandus platyrhynchus</name>
    <name type="common">Svalbard reindeer</name>
    <dbReference type="NCBI Taxonomy" id="3082113"/>
    <lineage>
        <taxon>Eukaryota</taxon>
        <taxon>Metazoa</taxon>
        <taxon>Chordata</taxon>
        <taxon>Craniata</taxon>
        <taxon>Vertebrata</taxon>
        <taxon>Euteleostomi</taxon>
        <taxon>Mammalia</taxon>
        <taxon>Eutheria</taxon>
        <taxon>Laurasiatheria</taxon>
        <taxon>Artiodactyla</taxon>
        <taxon>Ruminantia</taxon>
        <taxon>Pecora</taxon>
        <taxon>Cervidae</taxon>
        <taxon>Odocoileinae</taxon>
        <taxon>Rangifer</taxon>
    </lineage>
</organism>
<name>A0AC59YSS9_RANTA</name>
<accession>A0AC59YSS9</accession>
<reference evidence="1" key="1">
    <citation type="submission" date="2023-05" db="EMBL/GenBank/DDBJ databases">
        <authorList>
            <consortium name="ELIXIR-Norway"/>
        </authorList>
    </citation>
    <scope>NUCLEOTIDE SEQUENCE</scope>
</reference>
<proteinExistence type="predicted"/>
<evidence type="ECO:0000313" key="2">
    <source>
        <dbReference type="Proteomes" id="UP001162501"/>
    </source>
</evidence>
<protein>
    <submittedName>
        <fullName evidence="1">Uncharacterized protein</fullName>
    </submittedName>
</protein>
<sequence length="116" mass="12146">MCVSGPKAFLLQKQAPCRAELRRRSRGASSEPGTTASSPPQRDRGLPTTLPKEQSGAWTAVQKLALELELASGSVGPGLPPILIVFRLHAHSLAKLLSLRVLVGNAPKTVIASGAC</sequence>
<evidence type="ECO:0000313" key="1">
    <source>
        <dbReference type="EMBL" id="CAM9940444.1"/>
    </source>
</evidence>